<name>A0ABR4GS49_9EURO</name>
<dbReference type="EMBL" id="JBFXLT010000227">
    <property type="protein sequence ID" value="KAL2801898.1"/>
    <property type="molecule type" value="Genomic_DNA"/>
</dbReference>
<proteinExistence type="predicted"/>
<comment type="caution">
    <text evidence="1">The sequence shown here is derived from an EMBL/GenBank/DDBJ whole genome shotgun (WGS) entry which is preliminary data.</text>
</comment>
<protein>
    <submittedName>
        <fullName evidence="1">Uncharacterized protein</fullName>
    </submittedName>
</protein>
<dbReference type="Proteomes" id="UP001610334">
    <property type="component" value="Unassembled WGS sequence"/>
</dbReference>
<keyword evidence="2" id="KW-1185">Reference proteome</keyword>
<organism evidence="1 2">
    <name type="scientific">Aspergillus granulosus</name>
    <dbReference type="NCBI Taxonomy" id="176169"/>
    <lineage>
        <taxon>Eukaryota</taxon>
        <taxon>Fungi</taxon>
        <taxon>Dikarya</taxon>
        <taxon>Ascomycota</taxon>
        <taxon>Pezizomycotina</taxon>
        <taxon>Eurotiomycetes</taxon>
        <taxon>Eurotiomycetidae</taxon>
        <taxon>Eurotiales</taxon>
        <taxon>Aspergillaceae</taxon>
        <taxon>Aspergillus</taxon>
        <taxon>Aspergillus subgen. Nidulantes</taxon>
    </lineage>
</organism>
<evidence type="ECO:0000313" key="1">
    <source>
        <dbReference type="EMBL" id="KAL2801898.1"/>
    </source>
</evidence>
<accession>A0ABR4GS49</accession>
<sequence length="132" mass="14433">MSGEPNEPNPQAETLRQEIKDIISKADSDHPTDVDCLRSKDGRLTYIGTSLGLAVGRLMEVLGISREEWGYTVWHFPSKKPIGNPKKNMLIVSLSDKSSITPGGPLTNFLTTITDDTPEIGSGSTVIVFLQY</sequence>
<evidence type="ECO:0000313" key="2">
    <source>
        <dbReference type="Proteomes" id="UP001610334"/>
    </source>
</evidence>
<reference evidence="1 2" key="1">
    <citation type="submission" date="2024-07" db="EMBL/GenBank/DDBJ databases">
        <title>Section-level genome sequencing and comparative genomics of Aspergillus sections Usti and Cavernicolus.</title>
        <authorList>
            <consortium name="Lawrence Berkeley National Laboratory"/>
            <person name="Nybo J.L."/>
            <person name="Vesth T.C."/>
            <person name="Theobald S."/>
            <person name="Frisvad J.C."/>
            <person name="Larsen T.O."/>
            <person name="Kjaerboelling I."/>
            <person name="Rothschild-Mancinelli K."/>
            <person name="Lyhne E.K."/>
            <person name="Kogle M.E."/>
            <person name="Barry K."/>
            <person name="Clum A."/>
            <person name="Na H."/>
            <person name="Ledsgaard L."/>
            <person name="Lin J."/>
            <person name="Lipzen A."/>
            <person name="Kuo A."/>
            <person name="Riley R."/>
            <person name="Mondo S."/>
            <person name="Labutti K."/>
            <person name="Haridas S."/>
            <person name="Pangalinan J."/>
            <person name="Salamov A.A."/>
            <person name="Simmons B.A."/>
            <person name="Magnuson J.K."/>
            <person name="Chen J."/>
            <person name="Drula E."/>
            <person name="Henrissat B."/>
            <person name="Wiebenga A."/>
            <person name="Lubbers R.J."/>
            <person name="Gomes A.C."/>
            <person name="Makela M.R."/>
            <person name="Stajich J."/>
            <person name="Grigoriev I.V."/>
            <person name="Mortensen U.H."/>
            <person name="De Vries R.P."/>
            <person name="Baker S.E."/>
            <person name="Andersen M.R."/>
        </authorList>
    </citation>
    <scope>NUCLEOTIDE SEQUENCE [LARGE SCALE GENOMIC DNA]</scope>
    <source>
        <strain evidence="1 2">CBS 588.65</strain>
    </source>
</reference>
<gene>
    <name evidence="1" type="ORF">BJX63DRAFT_140122</name>
</gene>